<protein>
    <recommendedName>
        <fullName evidence="3">Peptidase M13 N-terminal domain-containing protein</fullName>
    </recommendedName>
</protein>
<evidence type="ECO:0000313" key="4">
    <source>
        <dbReference type="EMBL" id="KAH7969639.1"/>
    </source>
</evidence>
<dbReference type="InterPro" id="IPR008753">
    <property type="entry name" value="Peptidase_M13_N"/>
</dbReference>
<evidence type="ECO:0000256" key="2">
    <source>
        <dbReference type="SAM" id="MobiDB-lite"/>
    </source>
</evidence>
<dbReference type="Gene3D" id="1.10.1380.10">
    <property type="entry name" value="Neutral endopeptidase , domain2"/>
    <property type="match status" value="1"/>
</dbReference>
<dbReference type="Pfam" id="PF05649">
    <property type="entry name" value="Peptidase_M13_N"/>
    <property type="match status" value="1"/>
</dbReference>
<dbReference type="Proteomes" id="UP000821837">
    <property type="component" value="Unassembled WGS sequence"/>
</dbReference>
<feature type="compositionally biased region" description="Polar residues" evidence="2">
    <location>
        <begin position="262"/>
        <end position="272"/>
    </location>
</feature>
<comment type="similarity">
    <text evidence="1">Belongs to the peptidase M13 family.</text>
</comment>
<dbReference type="InterPro" id="IPR000718">
    <property type="entry name" value="Peptidase_M13"/>
</dbReference>
<feature type="compositionally biased region" description="Basic and acidic residues" evidence="2">
    <location>
        <begin position="135"/>
        <end position="156"/>
    </location>
</feature>
<dbReference type="SUPFAM" id="SSF55486">
    <property type="entry name" value="Metalloproteases ('zincins'), catalytic domain"/>
    <property type="match status" value="1"/>
</dbReference>
<feature type="region of interest" description="Disordered" evidence="2">
    <location>
        <begin position="241"/>
        <end position="340"/>
    </location>
</feature>
<feature type="compositionally biased region" description="Low complexity" evidence="2">
    <location>
        <begin position="418"/>
        <end position="430"/>
    </location>
</feature>
<feature type="compositionally biased region" description="Polar residues" evidence="2">
    <location>
        <begin position="68"/>
        <end position="77"/>
    </location>
</feature>
<name>A0A9D4Q776_RHISA</name>
<dbReference type="PROSITE" id="PS51885">
    <property type="entry name" value="NEPRILYSIN"/>
    <property type="match status" value="1"/>
</dbReference>
<dbReference type="VEuPathDB" id="VectorBase:RSAN_045840"/>
<evidence type="ECO:0000313" key="5">
    <source>
        <dbReference type="Proteomes" id="UP000821837"/>
    </source>
</evidence>
<evidence type="ECO:0000259" key="3">
    <source>
        <dbReference type="Pfam" id="PF05649"/>
    </source>
</evidence>
<accession>A0A9D4Q776</accession>
<proteinExistence type="inferred from homology"/>
<reference evidence="4" key="2">
    <citation type="submission" date="2021-09" db="EMBL/GenBank/DDBJ databases">
        <authorList>
            <person name="Jia N."/>
            <person name="Wang J."/>
            <person name="Shi W."/>
            <person name="Du L."/>
            <person name="Sun Y."/>
            <person name="Zhan W."/>
            <person name="Jiang J."/>
            <person name="Wang Q."/>
            <person name="Zhang B."/>
            <person name="Ji P."/>
            <person name="Sakyi L.B."/>
            <person name="Cui X."/>
            <person name="Yuan T."/>
            <person name="Jiang B."/>
            <person name="Yang W."/>
            <person name="Lam T.T.-Y."/>
            <person name="Chang Q."/>
            <person name="Ding S."/>
            <person name="Wang X."/>
            <person name="Zhu J."/>
            <person name="Ruan X."/>
            <person name="Zhao L."/>
            <person name="Wei J."/>
            <person name="Que T."/>
            <person name="Du C."/>
            <person name="Cheng J."/>
            <person name="Dai P."/>
            <person name="Han X."/>
            <person name="Huang E."/>
            <person name="Gao Y."/>
            <person name="Liu J."/>
            <person name="Shao H."/>
            <person name="Ye R."/>
            <person name="Li L."/>
            <person name="Wei W."/>
            <person name="Wang X."/>
            <person name="Wang C."/>
            <person name="Huo Q."/>
            <person name="Li W."/>
            <person name="Guo W."/>
            <person name="Chen H."/>
            <person name="Chen S."/>
            <person name="Zhou L."/>
            <person name="Zhou L."/>
            <person name="Ni X."/>
            <person name="Tian J."/>
            <person name="Zhou Y."/>
            <person name="Sheng Y."/>
            <person name="Liu T."/>
            <person name="Pan Y."/>
            <person name="Xia L."/>
            <person name="Li J."/>
            <person name="Zhao F."/>
            <person name="Cao W."/>
        </authorList>
    </citation>
    <scope>NUCLEOTIDE SEQUENCE</scope>
    <source>
        <strain evidence="4">Rsan-2018</strain>
        <tissue evidence="4">Larvae</tissue>
    </source>
</reference>
<feature type="compositionally biased region" description="Basic and acidic residues" evidence="2">
    <location>
        <begin position="184"/>
        <end position="195"/>
    </location>
</feature>
<keyword evidence="5" id="KW-1185">Reference proteome</keyword>
<feature type="compositionally biased region" description="Basic residues" evidence="2">
    <location>
        <begin position="54"/>
        <end position="63"/>
    </location>
</feature>
<feature type="region of interest" description="Disordered" evidence="2">
    <location>
        <begin position="1"/>
        <end position="211"/>
    </location>
</feature>
<feature type="domain" description="Peptidase M13 N-terminal" evidence="3">
    <location>
        <begin position="511"/>
        <end position="878"/>
    </location>
</feature>
<dbReference type="InterPro" id="IPR024079">
    <property type="entry name" value="MetalloPept_cat_dom_sf"/>
</dbReference>
<dbReference type="PANTHER" id="PTHR11733">
    <property type="entry name" value="ZINC METALLOPROTEASE FAMILY M13 NEPRILYSIN-RELATED"/>
    <property type="match status" value="1"/>
</dbReference>
<dbReference type="InterPro" id="IPR042089">
    <property type="entry name" value="Peptidase_M13_dom_2"/>
</dbReference>
<sequence>MEPHSLGTRMADNPSERSAANEQPRRSLRRAGSGMADHPKERSATEQGITERAPRRRQRKSGSRSRSFGLSPTSDTATEFAPARDHESHRAGTHGSRYLASPSLDRPLQRSDNARRPSSLTTDWQGGACPGTSTRARDDALDEEIGRRLYQTDDHGSRRHFRRPSQMGPSLEHRSTSRQRHQRHAEDDDLRRESTADSTKAGVGQSAFPMSDDALSAYEVRRASRASTFAGNTRLVSAMRAVPPRQDRGSSPAAVWTERRSCNSIGSPSSALVSPERRVTIDPSVGMDVAKDDPSDGAGQRTPLPAEQDDPAPQFMGSAPHQMSRRASVRSADHVAAANRRRSVAEQLLASGPASPIDQGPLKVRADVSSGRRQSMLVQAAIHQLPKLSEAGALEKRRASMEYRSMALRNKAPEWITRVPSVSPRGGSPSAYSGQEHRGRLKKFEKRLRSCRRLKKSLITTFVGVPLILVVIYFARRVRTSSEDEDALCSSSDCLDHARQLLKSLDTSADPCTLFHSYVCGANKSRPEAQVADALFYAKLVVSSTGGAATTSAPHAADAHQSAISRAMVAMSACHDRPATQTAEPFVNFMEARRIRWPSADSRAQIGMVGVLDVLMDLSVNWRAVLWFDVKLMYLSEDHPPVVTFGEPGALTMLRMRQASSLDDTAYADAVRRVSLYLTNGTTELNNSAIQELHKDEGAIREAVLRTQLDNDILLTLHKVHQLYVRNVSLNEWLAVITKYVKSTAVVSIETRILIMKQQSFNRLASLLEAFSPARLLNVIGWMFAYVYVWMLNNDFVSLSGRTSESASADIHCFLAVHESFGIVQASTIFHATFDTNARREFVYTLFNTISTAVLGRLQASESITNLTKKEVALKISAHMRNRLFPPLPFMMVDQLNILYAAFPSSYGKGATFFDVWLRSKQALQSALFNPFHDSLLTARYRWQSGTALYLYSANLVWLAVAALLPPSYLSRGSPIMTYSGLGFQIARQLVRVADERGRRLDYSGAEISWWEQHGKCALDKAATRREKKAVADLFALDVALAALKNSAASTYEGGLSSLSIKLLKKFSPLQLFFISYCSHFCDDAAEGSAMCNLAVNASDFAEAFGCKRQSPPTCLFA</sequence>
<feature type="region of interest" description="Disordered" evidence="2">
    <location>
        <begin position="418"/>
        <end position="438"/>
    </location>
</feature>
<reference evidence="4" key="1">
    <citation type="journal article" date="2020" name="Cell">
        <title>Large-Scale Comparative Analyses of Tick Genomes Elucidate Their Genetic Diversity and Vector Capacities.</title>
        <authorList>
            <consortium name="Tick Genome and Microbiome Consortium (TIGMIC)"/>
            <person name="Jia N."/>
            <person name="Wang J."/>
            <person name="Shi W."/>
            <person name="Du L."/>
            <person name="Sun Y."/>
            <person name="Zhan W."/>
            <person name="Jiang J.F."/>
            <person name="Wang Q."/>
            <person name="Zhang B."/>
            <person name="Ji P."/>
            <person name="Bell-Sakyi L."/>
            <person name="Cui X.M."/>
            <person name="Yuan T.T."/>
            <person name="Jiang B.G."/>
            <person name="Yang W.F."/>
            <person name="Lam T.T."/>
            <person name="Chang Q.C."/>
            <person name="Ding S.J."/>
            <person name="Wang X.J."/>
            <person name="Zhu J.G."/>
            <person name="Ruan X.D."/>
            <person name="Zhao L."/>
            <person name="Wei J.T."/>
            <person name="Ye R.Z."/>
            <person name="Que T.C."/>
            <person name="Du C.H."/>
            <person name="Zhou Y.H."/>
            <person name="Cheng J.X."/>
            <person name="Dai P.F."/>
            <person name="Guo W.B."/>
            <person name="Han X.H."/>
            <person name="Huang E.J."/>
            <person name="Li L.F."/>
            <person name="Wei W."/>
            <person name="Gao Y.C."/>
            <person name="Liu J.Z."/>
            <person name="Shao H.Z."/>
            <person name="Wang X."/>
            <person name="Wang C.C."/>
            <person name="Yang T.C."/>
            <person name="Huo Q.B."/>
            <person name="Li W."/>
            <person name="Chen H.Y."/>
            <person name="Chen S.E."/>
            <person name="Zhou L.G."/>
            <person name="Ni X.B."/>
            <person name="Tian J.H."/>
            <person name="Sheng Y."/>
            <person name="Liu T."/>
            <person name="Pan Y.S."/>
            <person name="Xia L.Y."/>
            <person name="Li J."/>
            <person name="Zhao F."/>
            <person name="Cao W.C."/>
        </authorList>
    </citation>
    <scope>NUCLEOTIDE SEQUENCE</scope>
    <source>
        <strain evidence="4">Rsan-2018</strain>
    </source>
</reference>
<evidence type="ECO:0000256" key="1">
    <source>
        <dbReference type="ARBA" id="ARBA00007357"/>
    </source>
</evidence>
<comment type="caution">
    <text evidence="4">The sequence shown here is derived from an EMBL/GenBank/DDBJ whole genome shotgun (WGS) entry which is preliminary data.</text>
</comment>
<dbReference type="PANTHER" id="PTHR11733:SF241">
    <property type="entry name" value="GH26575P-RELATED"/>
    <property type="match status" value="1"/>
</dbReference>
<organism evidence="4 5">
    <name type="scientific">Rhipicephalus sanguineus</name>
    <name type="common">Brown dog tick</name>
    <name type="synonym">Ixodes sanguineus</name>
    <dbReference type="NCBI Taxonomy" id="34632"/>
    <lineage>
        <taxon>Eukaryota</taxon>
        <taxon>Metazoa</taxon>
        <taxon>Ecdysozoa</taxon>
        <taxon>Arthropoda</taxon>
        <taxon>Chelicerata</taxon>
        <taxon>Arachnida</taxon>
        <taxon>Acari</taxon>
        <taxon>Parasitiformes</taxon>
        <taxon>Ixodida</taxon>
        <taxon>Ixodoidea</taxon>
        <taxon>Ixodidae</taxon>
        <taxon>Rhipicephalinae</taxon>
        <taxon>Rhipicephalus</taxon>
        <taxon>Rhipicephalus</taxon>
    </lineage>
</organism>
<dbReference type="EMBL" id="JABSTV010001248">
    <property type="protein sequence ID" value="KAH7969639.1"/>
    <property type="molecule type" value="Genomic_DNA"/>
</dbReference>
<gene>
    <name evidence="4" type="ORF">HPB52_020702</name>
</gene>
<dbReference type="AlphaFoldDB" id="A0A9D4Q776"/>
<dbReference type="GO" id="GO:0004222">
    <property type="term" value="F:metalloendopeptidase activity"/>
    <property type="evidence" value="ECO:0007669"/>
    <property type="project" value="InterPro"/>
</dbReference>
<dbReference type="Gene3D" id="3.40.390.10">
    <property type="entry name" value="Collagenase (Catalytic Domain)"/>
    <property type="match status" value="1"/>
</dbReference>
<dbReference type="GO" id="GO:0005886">
    <property type="term" value="C:plasma membrane"/>
    <property type="evidence" value="ECO:0007669"/>
    <property type="project" value="TreeGrafter"/>
</dbReference>
<dbReference type="GO" id="GO:0016485">
    <property type="term" value="P:protein processing"/>
    <property type="evidence" value="ECO:0007669"/>
    <property type="project" value="TreeGrafter"/>
</dbReference>